<evidence type="ECO:0000313" key="7">
    <source>
        <dbReference type="EMBL" id="QVL34493.1"/>
    </source>
</evidence>
<dbReference type="PANTHER" id="PTHR43806:SF11">
    <property type="entry name" value="CEREVISIN-RELATED"/>
    <property type="match status" value="1"/>
</dbReference>
<dbReference type="Pfam" id="PF00082">
    <property type="entry name" value="Peptidase_S8"/>
    <property type="match status" value="1"/>
</dbReference>
<dbReference type="PRINTS" id="PR00723">
    <property type="entry name" value="SUBTILISIN"/>
</dbReference>
<accession>A0A8E6F073</accession>
<evidence type="ECO:0000256" key="4">
    <source>
        <dbReference type="ARBA" id="ARBA00022825"/>
    </source>
</evidence>
<dbReference type="GO" id="GO:0006508">
    <property type="term" value="P:proteolysis"/>
    <property type="evidence" value="ECO:0007669"/>
    <property type="project" value="UniProtKB-KW"/>
</dbReference>
<evidence type="ECO:0000256" key="2">
    <source>
        <dbReference type="ARBA" id="ARBA00022670"/>
    </source>
</evidence>
<dbReference type="InterPro" id="IPR015500">
    <property type="entry name" value="Peptidase_S8_subtilisin-rel"/>
</dbReference>
<dbReference type="InterPro" id="IPR000209">
    <property type="entry name" value="Peptidase_S8/S53_dom"/>
</dbReference>
<dbReference type="KEGG" id="tsph:KIH39_11465"/>
<feature type="active site" description="Charge relay system" evidence="5">
    <location>
        <position position="82"/>
    </location>
</feature>
<reference evidence="7" key="1">
    <citation type="submission" date="2021-05" db="EMBL/GenBank/DDBJ databases">
        <title>Complete genome sequence of the cellulolytic planctomycete Telmatocola sphagniphila SP2T and characterization of the first cellulase from planctomycetes.</title>
        <authorList>
            <person name="Rakitin A.L."/>
            <person name="Beletsky A.V."/>
            <person name="Naumoff D.G."/>
            <person name="Kulichevskaya I.S."/>
            <person name="Mardanov A.V."/>
            <person name="Ravin N.V."/>
            <person name="Dedysh S.N."/>
        </authorList>
    </citation>
    <scope>NUCLEOTIDE SEQUENCE</scope>
    <source>
        <strain evidence="7">SP2T</strain>
    </source>
</reference>
<dbReference type="RefSeq" id="WP_213499539.1">
    <property type="nucleotide sequence ID" value="NZ_CP074694.1"/>
</dbReference>
<dbReference type="GO" id="GO:0004252">
    <property type="term" value="F:serine-type endopeptidase activity"/>
    <property type="evidence" value="ECO:0007669"/>
    <property type="project" value="UniProtKB-UniRule"/>
</dbReference>
<keyword evidence="8" id="KW-1185">Reference proteome</keyword>
<protein>
    <submittedName>
        <fullName evidence="7">S8 family serine peptidase</fullName>
    </submittedName>
</protein>
<organism evidence="7 8">
    <name type="scientific">Telmatocola sphagniphila</name>
    <dbReference type="NCBI Taxonomy" id="1123043"/>
    <lineage>
        <taxon>Bacteria</taxon>
        <taxon>Pseudomonadati</taxon>
        <taxon>Planctomycetota</taxon>
        <taxon>Planctomycetia</taxon>
        <taxon>Gemmatales</taxon>
        <taxon>Gemmataceae</taxon>
    </lineage>
</organism>
<evidence type="ECO:0000259" key="6">
    <source>
        <dbReference type="Pfam" id="PF00082"/>
    </source>
</evidence>
<dbReference type="SUPFAM" id="SSF52743">
    <property type="entry name" value="Subtilisin-like"/>
    <property type="match status" value="1"/>
</dbReference>
<dbReference type="Gene3D" id="3.40.50.200">
    <property type="entry name" value="Peptidase S8/S53 domain"/>
    <property type="match status" value="1"/>
</dbReference>
<evidence type="ECO:0000256" key="5">
    <source>
        <dbReference type="PROSITE-ProRule" id="PRU01240"/>
    </source>
</evidence>
<dbReference type="PROSITE" id="PS51892">
    <property type="entry name" value="SUBTILASE"/>
    <property type="match status" value="1"/>
</dbReference>
<name>A0A8E6F073_9BACT</name>
<gene>
    <name evidence="7" type="ORF">KIH39_11465</name>
</gene>
<sequence length="268" mass="29703">MGDSADFFSSIRELLTPEKLLNDSRANGQGVRLAVIDSGIDSNLLRERFDKKNLTIEPIEGVLFKTDSPEVVADDGSQSSPHGSVVADIILSLAPKVKLFSANVFGSTGNCTVETIIRAIEHAIHVWKVKIINLSLGIVESQLQQISKRYQLLRAVEQAYFHDVLIFAAAHNDHPITRSYPSLFAPPLISVNKSDSSNPLEFMYQLHESVEFAAYARGYLGPFSREPATSWATPHLAAIAAKLLSIHPNMKPFEIKTLLYWMSKKRGD</sequence>
<feature type="domain" description="Peptidase S8/S53" evidence="6">
    <location>
        <begin position="28"/>
        <end position="263"/>
    </location>
</feature>
<keyword evidence="3 5" id="KW-0378">Hydrolase</keyword>
<comment type="similarity">
    <text evidence="1 5">Belongs to the peptidase S8 family.</text>
</comment>
<evidence type="ECO:0000313" key="8">
    <source>
        <dbReference type="Proteomes" id="UP000676194"/>
    </source>
</evidence>
<feature type="active site" description="Charge relay system" evidence="5">
    <location>
        <position position="37"/>
    </location>
</feature>
<dbReference type="EMBL" id="CP074694">
    <property type="protein sequence ID" value="QVL34493.1"/>
    <property type="molecule type" value="Genomic_DNA"/>
</dbReference>
<evidence type="ECO:0000256" key="3">
    <source>
        <dbReference type="ARBA" id="ARBA00022801"/>
    </source>
</evidence>
<dbReference type="InterPro" id="IPR050131">
    <property type="entry name" value="Peptidase_S8_subtilisin-like"/>
</dbReference>
<dbReference type="InterPro" id="IPR036852">
    <property type="entry name" value="Peptidase_S8/S53_dom_sf"/>
</dbReference>
<evidence type="ECO:0000256" key="1">
    <source>
        <dbReference type="ARBA" id="ARBA00011073"/>
    </source>
</evidence>
<proteinExistence type="inferred from homology"/>
<keyword evidence="2 5" id="KW-0645">Protease</keyword>
<feature type="active site" description="Charge relay system" evidence="5">
    <location>
        <position position="230"/>
    </location>
</feature>
<dbReference type="PANTHER" id="PTHR43806">
    <property type="entry name" value="PEPTIDASE S8"/>
    <property type="match status" value="1"/>
</dbReference>
<keyword evidence="4 5" id="KW-0720">Serine protease</keyword>
<dbReference type="AlphaFoldDB" id="A0A8E6F073"/>
<dbReference type="Proteomes" id="UP000676194">
    <property type="component" value="Chromosome"/>
</dbReference>